<sequence>MAARVTVDSVARGTSRTYNARRLAAGAASGGGSSELARLLVQIWKFVQNEPAPSCDGGVWSCNGGGWSCDGGGWSCDGGGWSCDGGLCCDADKETIMVKFKMNGRGKDMGRENM</sequence>
<comment type="caution">
    <text evidence="1">The sequence shown here is derived from an EMBL/GenBank/DDBJ whole genome shotgun (WGS) entry which is preliminary data.</text>
</comment>
<gene>
    <name evidence="1" type="ORF">VNO80_10156</name>
</gene>
<dbReference type="Proteomes" id="UP001374584">
    <property type="component" value="Unassembled WGS sequence"/>
</dbReference>
<proteinExistence type="predicted"/>
<protein>
    <submittedName>
        <fullName evidence="1">Uncharacterized protein</fullName>
    </submittedName>
</protein>
<accession>A0AAN9REE8</accession>
<dbReference type="EMBL" id="JAYMYR010000004">
    <property type="protein sequence ID" value="KAK7368134.1"/>
    <property type="molecule type" value="Genomic_DNA"/>
</dbReference>
<evidence type="ECO:0000313" key="1">
    <source>
        <dbReference type="EMBL" id="KAK7368134.1"/>
    </source>
</evidence>
<keyword evidence="2" id="KW-1185">Reference proteome</keyword>
<name>A0AAN9REE8_PHACN</name>
<organism evidence="1 2">
    <name type="scientific">Phaseolus coccineus</name>
    <name type="common">Scarlet runner bean</name>
    <name type="synonym">Phaseolus multiflorus</name>
    <dbReference type="NCBI Taxonomy" id="3886"/>
    <lineage>
        <taxon>Eukaryota</taxon>
        <taxon>Viridiplantae</taxon>
        <taxon>Streptophyta</taxon>
        <taxon>Embryophyta</taxon>
        <taxon>Tracheophyta</taxon>
        <taxon>Spermatophyta</taxon>
        <taxon>Magnoliopsida</taxon>
        <taxon>eudicotyledons</taxon>
        <taxon>Gunneridae</taxon>
        <taxon>Pentapetalae</taxon>
        <taxon>rosids</taxon>
        <taxon>fabids</taxon>
        <taxon>Fabales</taxon>
        <taxon>Fabaceae</taxon>
        <taxon>Papilionoideae</taxon>
        <taxon>50 kb inversion clade</taxon>
        <taxon>NPAAA clade</taxon>
        <taxon>indigoferoid/millettioid clade</taxon>
        <taxon>Phaseoleae</taxon>
        <taxon>Phaseolus</taxon>
    </lineage>
</organism>
<evidence type="ECO:0000313" key="2">
    <source>
        <dbReference type="Proteomes" id="UP001374584"/>
    </source>
</evidence>
<dbReference type="AlphaFoldDB" id="A0AAN9REE8"/>
<reference evidence="1 2" key="1">
    <citation type="submission" date="2024-01" db="EMBL/GenBank/DDBJ databases">
        <title>The genomes of 5 underutilized Papilionoideae crops provide insights into root nodulation and disease resistanc.</title>
        <authorList>
            <person name="Jiang F."/>
        </authorList>
    </citation>
    <scope>NUCLEOTIDE SEQUENCE [LARGE SCALE GENOMIC DNA]</scope>
    <source>
        <strain evidence="1">JINMINGXINNONG_FW02</strain>
        <tissue evidence="1">Leaves</tissue>
    </source>
</reference>